<protein>
    <recommendedName>
        <fullName evidence="2">Tyrosine specific protein phosphatases domain-containing protein</fullName>
    </recommendedName>
</protein>
<feature type="domain" description="Tyrosine specific protein phosphatases" evidence="2">
    <location>
        <begin position="168"/>
        <end position="255"/>
    </location>
</feature>
<name>A0A6C0JZI6_9ZZZZ</name>
<dbReference type="GO" id="GO:0004725">
    <property type="term" value="F:protein tyrosine phosphatase activity"/>
    <property type="evidence" value="ECO:0007669"/>
    <property type="project" value="InterPro"/>
</dbReference>
<dbReference type="Pfam" id="PF00102">
    <property type="entry name" value="Y_phosphatase"/>
    <property type="match status" value="1"/>
</dbReference>
<feature type="region of interest" description="Disordered" evidence="1">
    <location>
        <begin position="1"/>
        <end position="31"/>
    </location>
</feature>
<evidence type="ECO:0000313" key="3">
    <source>
        <dbReference type="EMBL" id="QHU09184.1"/>
    </source>
</evidence>
<dbReference type="InterPro" id="IPR016130">
    <property type="entry name" value="Tyr_Pase_AS"/>
</dbReference>
<dbReference type="SUPFAM" id="SSF52799">
    <property type="entry name" value="(Phosphotyrosine protein) phosphatases II"/>
    <property type="match status" value="1"/>
</dbReference>
<dbReference type="PROSITE" id="PS00383">
    <property type="entry name" value="TYR_PHOSPHATASE_1"/>
    <property type="match status" value="1"/>
</dbReference>
<evidence type="ECO:0000259" key="2">
    <source>
        <dbReference type="PROSITE" id="PS50056"/>
    </source>
</evidence>
<dbReference type="EMBL" id="MN740705">
    <property type="protein sequence ID" value="QHU09184.1"/>
    <property type="molecule type" value="Genomic_DNA"/>
</dbReference>
<reference evidence="3" key="1">
    <citation type="journal article" date="2020" name="Nature">
        <title>Giant virus diversity and host interactions through global metagenomics.</title>
        <authorList>
            <person name="Schulz F."/>
            <person name="Roux S."/>
            <person name="Paez-Espino D."/>
            <person name="Jungbluth S."/>
            <person name="Walsh D.A."/>
            <person name="Denef V.J."/>
            <person name="McMahon K.D."/>
            <person name="Konstantinidis K.T."/>
            <person name="Eloe-Fadrosh E.A."/>
            <person name="Kyrpides N.C."/>
            <person name="Woyke T."/>
        </authorList>
    </citation>
    <scope>NUCLEOTIDE SEQUENCE</scope>
    <source>
        <strain evidence="3">GVMAG-S-1074260-58</strain>
    </source>
</reference>
<sequence length="341" mass="39221">MRNLSKHNKKGYKKSYKKTKRNKKAKRNKRHLKGGIIRTFDDIYPPADLPPRLPAWRVGGLQWSTLVKVRGLNFYGTSLPPWDERSMENIFRFLLFRKDIRRVLSLQGCGGQQPLPPNNIAACQPDVMLENRIFNETKQSHPTTNGDPSVQILYPMIPDMTPGSLVVWDYLSAMFNTDDVPTVVHCLAGLGRTGSVLLLFIMLRYHVPQHFTEYMGQGNSAGMFAYIRQAITYIEIDNNLQENGPQINQLIAQFQVDRIREELMDIHDLFHTNIMIARINYIVMMVSNQRHLPVGTPLFLYRKFTPGTFININMNNVFVPEAVIFEPANWNQANLNGLFTL</sequence>
<accession>A0A6C0JZI6</accession>
<dbReference type="AlphaFoldDB" id="A0A6C0JZI6"/>
<evidence type="ECO:0000256" key="1">
    <source>
        <dbReference type="SAM" id="MobiDB-lite"/>
    </source>
</evidence>
<dbReference type="InterPro" id="IPR029021">
    <property type="entry name" value="Prot-tyrosine_phosphatase-like"/>
</dbReference>
<organism evidence="3">
    <name type="scientific">viral metagenome</name>
    <dbReference type="NCBI Taxonomy" id="1070528"/>
    <lineage>
        <taxon>unclassified sequences</taxon>
        <taxon>metagenomes</taxon>
        <taxon>organismal metagenomes</taxon>
    </lineage>
</organism>
<dbReference type="InterPro" id="IPR000242">
    <property type="entry name" value="PTP_cat"/>
</dbReference>
<dbReference type="Gene3D" id="3.90.190.10">
    <property type="entry name" value="Protein tyrosine phosphatase superfamily"/>
    <property type="match status" value="1"/>
</dbReference>
<dbReference type="InterPro" id="IPR000387">
    <property type="entry name" value="Tyr_Pase_dom"/>
</dbReference>
<dbReference type="PROSITE" id="PS50056">
    <property type="entry name" value="TYR_PHOSPHATASE_2"/>
    <property type="match status" value="1"/>
</dbReference>
<proteinExistence type="predicted"/>